<gene>
    <name evidence="2" type="primary">Acey_s0317.g2323</name>
    <name evidence="2" type="ORF">Y032_0317g2323</name>
</gene>
<evidence type="ECO:0000256" key="1">
    <source>
        <dbReference type="SAM" id="Phobius"/>
    </source>
</evidence>
<feature type="transmembrane region" description="Helical" evidence="1">
    <location>
        <begin position="127"/>
        <end position="148"/>
    </location>
</feature>
<keyword evidence="1" id="KW-1133">Transmembrane helix</keyword>
<protein>
    <submittedName>
        <fullName evidence="2">Uncharacterized protein</fullName>
    </submittedName>
</protein>
<name>A0A016S194_9BILA</name>
<reference evidence="3" key="1">
    <citation type="journal article" date="2015" name="Nat. Genet.">
        <title>The genome and transcriptome of the zoonotic hookworm Ancylostoma ceylanicum identify infection-specific gene families.</title>
        <authorList>
            <person name="Schwarz E.M."/>
            <person name="Hu Y."/>
            <person name="Antoshechkin I."/>
            <person name="Miller M.M."/>
            <person name="Sternberg P.W."/>
            <person name="Aroian R.V."/>
        </authorList>
    </citation>
    <scope>NUCLEOTIDE SEQUENCE</scope>
    <source>
        <strain evidence="3">HY135</strain>
    </source>
</reference>
<keyword evidence="1" id="KW-0472">Membrane</keyword>
<proteinExistence type="predicted"/>
<evidence type="ECO:0000313" key="3">
    <source>
        <dbReference type="Proteomes" id="UP000024635"/>
    </source>
</evidence>
<feature type="transmembrane region" description="Helical" evidence="1">
    <location>
        <begin position="74"/>
        <end position="93"/>
    </location>
</feature>
<feature type="transmembrane region" description="Helical" evidence="1">
    <location>
        <begin position="12"/>
        <end position="30"/>
    </location>
</feature>
<accession>A0A016S194</accession>
<keyword evidence="3" id="KW-1185">Reference proteome</keyword>
<sequence>MTRVAMSAERACTLQIVAGFFGFLNAFVAAMQNAEKSSHLELYINTHWITSIVFFAGLSRLLMIRSWIAEVLSVTLQLLCLCITVNALAADLWNLHVLSALNASATSYVITPTKVAYVKMYNGIDSLLSAVSFLLAAYIIFLHFNTAVNTCRQVVKVKFSPSSDID</sequence>
<dbReference type="EMBL" id="JARK01001653">
    <property type="protein sequence ID" value="EYB84403.1"/>
    <property type="molecule type" value="Genomic_DNA"/>
</dbReference>
<dbReference type="Proteomes" id="UP000024635">
    <property type="component" value="Unassembled WGS sequence"/>
</dbReference>
<comment type="caution">
    <text evidence="2">The sequence shown here is derived from an EMBL/GenBank/DDBJ whole genome shotgun (WGS) entry which is preliminary data.</text>
</comment>
<dbReference type="OrthoDB" id="10333817at2759"/>
<organism evidence="2 3">
    <name type="scientific">Ancylostoma ceylanicum</name>
    <dbReference type="NCBI Taxonomy" id="53326"/>
    <lineage>
        <taxon>Eukaryota</taxon>
        <taxon>Metazoa</taxon>
        <taxon>Ecdysozoa</taxon>
        <taxon>Nematoda</taxon>
        <taxon>Chromadorea</taxon>
        <taxon>Rhabditida</taxon>
        <taxon>Rhabditina</taxon>
        <taxon>Rhabditomorpha</taxon>
        <taxon>Strongyloidea</taxon>
        <taxon>Ancylostomatidae</taxon>
        <taxon>Ancylostomatinae</taxon>
        <taxon>Ancylostoma</taxon>
    </lineage>
</organism>
<keyword evidence="1" id="KW-0812">Transmembrane</keyword>
<feature type="transmembrane region" description="Helical" evidence="1">
    <location>
        <begin position="42"/>
        <end position="62"/>
    </location>
</feature>
<evidence type="ECO:0000313" key="2">
    <source>
        <dbReference type="EMBL" id="EYB84403.1"/>
    </source>
</evidence>
<dbReference type="AlphaFoldDB" id="A0A016S194"/>